<reference evidence="11" key="1">
    <citation type="journal article" date="2014" name="Int. J. Syst. Evol. Microbiol.">
        <title>Complete genome sequence of Corynebacterium casei LMG S-19264T (=DSM 44701T), isolated from a smear-ripened cheese.</title>
        <authorList>
            <consortium name="US DOE Joint Genome Institute (JGI-PGF)"/>
            <person name="Walter F."/>
            <person name="Albersmeier A."/>
            <person name="Kalinowski J."/>
            <person name="Ruckert C."/>
        </authorList>
    </citation>
    <scope>NUCLEOTIDE SEQUENCE</scope>
    <source>
        <strain evidence="11">JCM 10088</strain>
    </source>
</reference>
<evidence type="ECO:0000256" key="4">
    <source>
        <dbReference type="ARBA" id="ARBA00022741"/>
    </source>
</evidence>
<dbReference type="InterPro" id="IPR005946">
    <property type="entry name" value="Rib-P_diPkinase"/>
</dbReference>
<dbReference type="Gene3D" id="3.40.50.2020">
    <property type="match status" value="2"/>
</dbReference>
<keyword evidence="6" id="KW-0067">ATP-binding</keyword>
<dbReference type="GO" id="GO:0002189">
    <property type="term" value="C:ribose phosphate diphosphokinase complex"/>
    <property type="evidence" value="ECO:0007669"/>
    <property type="project" value="TreeGrafter"/>
</dbReference>
<dbReference type="GO" id="GO:0005524">
    <property type="term" value="F:ATP binding"/>
    <property type="evidence" value="ECO:0007669"/>
    <property type="project" value="UniProtKB-KW"/>
</dbReference>
<feature type="domain" description="Ribose-phosphate pyrophosphokinase N-terminal" evidence="10">
    <location>
        <begin position="22"/>
        <end position="110"/>
    </location>
</feature>
<name>A0A830GXI5_9CREN</name>
<evidence type="ECO:0000256" key="6">
    <source>
        <dbReference type="ARBA" id="ARBA00022840"/>
    </source>
</evidence>
<dbReference type="InterPro" id="IPR029057">
    <property type="entry name" value="PRTase-like"/>
</dbReference>
<organism evidence="11 12">
    <name type="scientific">Thermocladium modestius</name>
    <dbReference type="NCBI Taxonomy" id="62609"/>
    <lineage>
        <taxon>Archaea</taxon>
        <taxon>Thermoproteota</taxon>
        <taxon>Thermoprotei</taxon>
        <taxon>Thermoproteales</taxon>
        <taxon>Thermoproteaceae</taxon>
        <taxon>Thermocladium</taxon>
    </lineage>
</organism>
<proteinExistence type="inferred from homology"/>
<accession>A0A830GXI5</accession>
<dbReference type="GO" id="GO:0006164">
    <property type="term" value="P:purine nucleotide biosynthetic process"/>
    <property type="evidence" value="ECO:0007669"/>
    <property type="project" value="TreeGrafter"/>
</dbReference>
<comment type="caution">
    <text evidence="11">The sequence shown here is derived from an EMBL/GenBank/DDBJ whole genome shotgun (WGS) entry which is preliminary data.</text>
</comment>
<dbReference type="SUPFAM" id="SSF53271">
    <property type="entry name" value="PRTase-like"/>
    <property type="match status" value="1"/>
</dbReference>
<dbReference type="AlphaFoldDB" id="A0A830GXI5"/>
<gene>
    <name evidence="11" type="ORF">GCM10007981_15390</name>
</gene>
<keyword evidence="3 8" id="KW-0545">Nucleotide biosynthesis</keyword>
<dbReference type="GO" id="GO:0016301">
    <property type="term" value="F:kinase activity"/>
    <property type="evidence" value="ECO:0007669"/>
    <property type="project" value="UniProtKB-KW"/>
</dbReference>
<evidence type="ECO:0000313" key="11">
    <source>
        <dbReference type="EMBL" id="GGP21861.1"/>
    </source>
</evidence>
<dbReference type="GO" id="GO:0000287">
    <property type="term" value="F:magnesium ion binding"/>
    <property type="evidence" value="ECO:0007669"/>
    <property type="project" value="InterPro"/>
</dbReference>
<comment type="catalytic activity">
    <reaction evidence="7">
        <text>D-ribose 5-phosphate + ATP = 5-phospho-alpha-D-ribose 1-diphosphate + AMP + H(+)</text>
        <dbReference type="Rhea" id="RHEA:15609"/>
        <dbReference type="ChEBI" id="CHEBI:15378"/>
        <dbReference type="ChEBI" id="CHEBI:30616"/>
        <dbReference type="ChEBI" id="CHEBI:58017"/>
        <dbReference type="ChEBI" id="CHEBI:78346"/>
        <dbReference type="ChEBI" id="CHEBI:456215"/>
        <dbReference type="EC" id="2.7.6.1"/>
    </reaction>
</comment>
<dbReference type="CDD" id="cd06223">
    <property type="entry name" value="PRTases_typeI"/>
    <property type="match status" value="1"/>
</dbReference>
<evidence type="ECO:0000256" key="1">
    <source>
        <dbReference type="ARBA" id="ARBA00013247"/>
    </source>
</evidence>
<dbReference type="NCBIfam" id="TIGR01251">
    <property type="entry name" value="ribP_PPkin"/>
    <property type="match status" value="1"/>
</dbReference>
<dbReference type="SMART" id="SM01400">
    <property type="entry name" value="Pribosyltran_N"/>
    <property type="match status" value="1"/>
</dbReference>
<dbReference type="GO" id="GO:0004749">
    <property type="term" value="F:ribose phosphate diphosphokinase activity"/>
    <property type="evidence" value="ECO:0007669"/>
    <property type="project" value="UniProtKB-EC"/>
</dbReference>
<keyword evidence="4" id="KW-0547">Nucleotide-binding</keyword>
<reference evidence="11" key="2">
    <citation type="submission" date="2020-09" db="EMBL/GenBank/DDBJ databases">
        <authorList>
            <person name="Sun Q."/>
            <person name="Ohkuma M."/>
        </authorList>
    </citation>
    <scope>NUCLEOTIDE SEQUENCE</scope>
    <source>
        <strain evidence="11">JCM 10088</strain>
    </source>
</reference>
<dbReference type="EMBL" id="BMNL01000003">
    <property type="protein sequence ID" value="GGP21861.1"/>
    <property type="molecule type" value="Genomic_DNA"/>
</dbReference>
<evidence type="ECO:0000256" key="8">
    <source>
        <dbReference type="RuleBase" id="RU004324"/>
    </source>
</evidence>
<evidence type="ECO:0000259" key="10">
    <source>
        <dbReference type="Pfam" id="PF13793"/>
    </source>
</evidence>
<dbReference type="InterPro" id="IPR000836">
    <property type="entry name" value="PRTase_dom"/>
</dbReference>
<dbReference type="GO" id="GO:0006015">
    <property type="term" value="P:5-phosphoribose 1-diphosphate biosynthetic process"/>
    <property type="evidence" value="ECO:0007669"/>
    <property type="project" value="TreeGrafter"/>
</dbReference>
<dbReference type="PANTHER" id="PTHR10210">
    <property type="entry name" value="RIBOSE-PHOSPHATE DIPHOSPHOKINASE FAMILY MEMBER"/>
    <property type="match status" value="1"/>
</dbReference>
<sequence>MLLIYDESSRDLAGTMGIELIYKVFPDGEQYIRLPVDVSGQRVIYATRAYPGQDKSILRSMLVISALRDLGASRVGLFMPYMPYARQDRRFLDGEAISIDYIIKAFRHAGLDDLYVVDIHKPEVLERNGVGINLEPFQLYSTALTGLKNPLVLSPDVGSLWRARKLAQLLEADFDYLEKSRDRYTGEVSMKPKDISASNRDVVIIDDIIATGGTIINGIKALRGEARSIRVVAAHCLLLNEADEKIHGAGAAEIICSNSIITPHSKIDVGALMRQVMN</sequence>
<keyword evidence="2" id="KW-0808">Transferase</keyword>
<evidence type="ECO:0000313" key="12">
    <source>
        <dbReference type="Proteomes" id="UP000610960"/>
    </source>
</evidence>
<feature type="domain" description="Phosphoribosyltransferase" evidence="9">
    <location>
        <begin position="145"/>
        <end position="250"/>
    </location>
</feature>
<dbReference type="RefSeq" id="WP_188596806.1">
    <property type="nucleotide sequence ID" value="NZ_BMNL01000003.1"/>
</dbReference>
<evidence type="ECO:0000256" key="5">
    <source>
        <dbReference type="ARBA" id="ARBA00022777"/>
    </source>
</evidence>
<evidence type="ECO:0000256" key="2">
    <source>
        <dbReference type="ARBA" id="ARBA00022679"/>
    </source>
</evidence>
<keyword evidence="5 11" id="KW-0418">Kinase</keyword>
<evidence type="ECO:0000259" key="9">
    <source>
        <dbReference type="Pfam" id="PF00156"/>
    </source>
</evidence>
<dbReference type="Proteomes" id="UP000610960">
    <property type="component" value="Unassembled WGS sequence"/>
</dbReference>
<protein>
    <recommendedName>
        <fullName evidence="1">ribose-phosphate diphosphokinase</fullName>
        <ecNumber evidence="1">2.7.6.1</ecNumber>
    </recommendedName>
</protein>
<evidence type="ECO:0000256" key="3">
    <source>
        <dbReference type="ARBA" id="ARBA00022727"/>
    </source>
</evidence>
<dbReference type="EC" id="2.7.6.1" evidence="1"/>
<dbReference type="InterPro" id="IPR029099">
    <property type="entry name" value="Pribosyltran_N"/>
</dbReference>
<comment type="similarity">
    <text evidence="8">Belongs to the ribose-phosphate pyrophosphokinase family.</text>
</comment>
<dbReference type="OrthoDB" id="371997at2157"/>
<keyword evidence="12" id="KW-1185">Reference proteome</keyword>
<dbReference type="PANTHER" id="PTHR10210:SF32">
    <property type="entry name" value="RIBOSE-PHOSPHATE PYROPHOSPHOKINASE 2"/>
    <property type="match status" value="1"/>
</dbReference>
<dbReference type="Pfam" id="PF13793">
    <property type="entry name" value="Pribosyltran_N"/>
    <property type="match status" value="1"/>
</dbReference>
<evidence type="ECO:0000256" key="7">
    <source>
        <dbReference type="ARBA" id="ARBA00049535"/>
    </source>
</evidence>
<dbReference type="GO" id="GO:0005737">
    <property type="term" value="C:cytoplasm"/>
    <property type="evidence" value="ECO:0007669"/>
    <property type="project" value="TreeGrafter"/>
</dbReference>
<dbReference type="Pfam" id="PF00156">
    <property type="entry name" value="Pribosyltran"/>
    <property type="match status" value="1"/>
</dbReference>